<dbReference type="GO" id="GO:0008233">
    <property type="term" value="F:peptidase activity"/>
    <property type="evidence" value="ECO:0007669"/>
    <property type="project" value="InterPro"/>
</dbReference>
<feature type="transmembrane region" description="Helical" evidence="1">
    <location>
        <begin position="187"/>
        <end position="205"/>
    </location>
</feature>
<dbReference type="Pfam" id="PF13367">
    <property type="entry name" value="PrsW-protease"/>
    <property type="match status" value="1"/>
</dbReference>
<reference evidence="2 3" key="1">
    <citation type="journal article" date="2016" name="Int. J. Syst. Evol. Microbiol.">
        <title>Streptococcuspantholopis sp. nov., isolated from faeces of the Tibetan antelope (Pantholops hodgsonii).</title>
        <authorList>
            <person name="Bai X."/>
            <person name="Xiong Y."/>
            <person name="Lu S."/>
            <person name="Jin D."/>
            <person name="Lai X."/>
            <person name="Yang J."/>
            <person name="Niu L."/>
            <person name="Hu S."/>
            <person name="Meng X."/>
            <person name="Pu J."/>
            <person name="Ye C."/>
            <person name="Xu J."/>
        </authorList>
    </citation>
    <scope>NUCLEOTIDE SEQUENCE [LARGE SCALE GENOMIC DNA]</scope>
    <source>
        <strain evidence="2 3">TA 26</strain>
    </source>
</reference>
<dbReference type="KEGG" id="spat:A0O21_06150"/>
<feature type="transmembrane region" description="Helical" evidence="1">
    <location>
        <begin position="113"/>
        <end position="134"/>
    </location>
</feature>
<keyword evidence="1" id="KW-0472">Membrane</keyword>
<dbReference type="InterPro" id="IPR026898">
    <property type="entry name" value="PrsW"/>
</dbReference>
<feature type="transmembrane region" description="Helical" evidence="1">
    <location>
        <begin position="141"/>
        <end position="167"/>
    </location>
</feature>
<keyword evidence="1" id="KW-0812">Transmembrane</keyword>
<reference evidence="3" key="2">
    <citation type="submission" date="2016-03" db="EMBL/GenBank/DDBJ databases">
        <title>Streptococcus antelopensis sp. nov., isolated from the feces of the Tibetan antelope (Pantholops hodgsonii) in Hoh Xil National Nature Reserve, Qinghai, China.</title>
        <authorList>
            <person name="Bai X."/>
        </authorList>
    </citation>
    <scope>NUCLEOTIDE SEQUENCE [LARGE SCALE GENOMIC DNA]</scope>
    <source>
        <strain evidence="3">TA 26</strain>
    </source>
</reference>
<dbReference type="Proteomes" id="UP000077317">
    <property type="component" value="Chromosome"/>
</dbReference>
<protein>
    <recommendedName>
        <fullName evidence="4">PrsW family intramembrane metalloprotease</fullName>
    </recommendedName>
</protein>
<feature type="transmembrane region" description="Helical" evidence="1">
    <location>
        <begin position="212"/>
        <end position="231"/>
    </location>
</feature>
<sequence>MRKLLFFLLGLLCFGGFMWESFIFFNLNLSVKQWHTFGAAMAVLLLFYFLPLAVLASYFSKKEELKLSHFWLSFLAGAAGIASLSGLLNLWLTRFLGMIVSNQSFLNNWSASIVPPFAEEGLKLVIALVIAYLVKAKKLSAYLLIGLGVGLGFQLSEDYTYVTAAFIDKVSSPLLQAFLRLESAFASHWLLTAMLSGACFILFVEKGKSKPYLTYLWLISPLILHVLWNSPWIDGNIVLKVLLTFVSWFLFGTLFYYVFFGKSRKSLTS</sequence>
<feature type="transmembrane region" description="Helical" evidence="1">
    <location>
        <begin position="237"/>
        <end position="259"/>
    </location>
</feature>
<evidence type="ECO:0000256" key="1">
    <source>
        <dbReference type="SAM" id="Phobius"/>
    </source>
</evidence>
<evidence type="ECO:0008006" key="4">
    <source>
        <dbReference type="Google" id="ProtNLM"/>
    </source>
</evidence>
<evidence type="ECO:0000313" key="2">
    <source>
        <dbReference type="EMBL" id="AND79633.1"/>
    </source>
</evidence>
<accession>A0A172Q812</accession>
<dbReference type="EMBL" id="CP014699">
    <property type="protein sequence ID" value="AND79633.1"/>
    <property type="molecule type" value="Genomic_DNA"/>
</dbReference>
<feature type="transmembrane region" description="Helical" evidence="1">
    <location>
        <begin position="34"/>
        <end position="58"/>
    </location>
</feature>
<gene>
    <name evidence="2" type="ORF">A0O21_06150</name>
</gene>
<dbReference type="OrthoDB" id="2224293at2"/>
<evidence type="ECO:0000313" key="3">
    <source>
        <dbReference type="Proteomes" id="UP000077317"/>
    </source>
</evidence>
<keyword evidence="1" id="KW-1133">Transmembrane helix</keyword>
<keyword evidence="3" id="KW-1185">Reference proteome</keyword>
<name>A0A172Q812_9STRE</name>
<dbReference type="RefSeq" id="WP_067062933.1">
    <property type="nucleotide sequence ID" value="NZ_CP014699.1"/>
</dbReference>
<proteinExistence type="predicted"/>
<dbReference type="AlphaFoldDB" id="A0A172Q812"/>
<feature type="transmembrane region" description="Helical" evidence="1">
    <location>
        <begin position="70"/>
        <end position="93"/>
    </location>
</feature>
<organism evidence="2 3">
    <name type="scientific">Streptococcus pantholopis</name>
    <dbReference type="NCBI Taxonomy" id="1811193"/>
    <lineage>
        <taxon>Bacteria</taxon>
        <taxon>Bacillati</taxon>
        <taxon>Bacillota</taxon>
        <taxon>Bacilli</taxon>
        <taxon>Lactobacillales</taxon>
        <taxon>Streptococcaceae</taxon>
        <taxon>Streptococcus</taxon>
    </lineage>
</organism>